<dbReference type="EMBL" id="CP080997">
    <property type="protein sequence ID" value="QZA10002.1"/>
    <property type="molecule type" value="Genomic_DNA"/>
</dbReference>
<organism evidence="2 3">
    <name type="scientific">Mycolicibacter heraklionensis</name>
    <dbReference type="NCBI Taxonomy" id="512402"/>
    <lineage>
        <taxon>Bacteria</taxon>
        <taxon>Bacillati</taxon>
        <taxon>Actinomycetota</taxon>
        <taxon>Actinomycetes</taxon>
        <taxon>Mycobacteriales</taxon>
        <taxon>Mycobacteriaceae</taxon>
        <taxon>Mycolicibacter</taxon>
    </lineage>
</organism>
<evidence type="ECO:0000259" key="1">
    <source>
        <dbReference type="PROSITE" id="PS50995"/>
    </source>
</evidence>
<dbReference type="Pfam" id="PF01047">
    <property type="entry name" value="MarR"/>
    <property type="match status" value="1"/>
</dbReference>
<dbReference type="InterPro" id="IPR036390">
    <property type="entry name" value="WH_DNA-bd_sf"/>
</dbReference>
<sequence>MPLPGFDGIEQRAWQQFLSCSLNVLAGLNESLMDAHNISIRDVLLLELLNRPDRRNHRLCALARALWISQGQLNTQIRRLEGLGWITRSPNRRDARGMLPRITSEGHMHLNAVLETYAREVRVQYLDYLQHEHMVSLVDGCRRINASLNVSRLKGPPQRRARG</sequence>
<dbReference type="Gene3D" id="1.10.10.10">
    <property type="entry name" value="Winged helix-like DNA-binding domain superfamily/Winged helix DNA-binding domain"/>
    <property type="match status" value="1"/>
</dbReference>
<name>A0A9X7WLT3_9MYCO</name>
<reference evidence="2" key="1">
    <citation type="submission" date="2021-08" db="EMBL/GenBank/DDBJ databases">
        <title>Whole genome sequencing of non-tuberculosis mycobacteria type-strains.</title>
        <authorList>
            <person name="Igarashi Y."/>
            <person name="Osugi A."/>
            <person name="Mitarai S."/>
        </authorList>
    </citation>
    <scope>NUCLEOTIDE SEQUENCE</scope>
    <source>
        <strain evidence="2">JCM 30995</strain>
    </source>
</reference>
<evidence type="ECO:0000313" key="3">
    <source>
        <dbReference type="Proteomes" id="UP000825008"/>
    </source>
</evidence>
<dbReference type="InterPro" id="IPR036388">
    <property type="entry name" value="WH-like_DNA-bd_sf"/>
</dbReference>
<dbReference type="KEGG" id="mher:K3U94_06975"/>
<protein>
    <submittedName>
        <fullName evidence="2">MarR family transcriptional regulator</fullName>
    </submittedName>
</protein>
<dbReference type="GO" id="GO:0006950">
    <property type="term" value="P:response to stress"/>
    <property type="evidence" value="ECO:0007669"/>
    <property type="project" value="TreeGrafter"/>
</dbReference>
<accession>A0A9X7WLT3</accession>
<dbReference type="SMART" id="SM00347">
    <property type="entry name" value="HTH_MARR"/>
    <property type="match status" value="1"/>
</dbReference>
<proteinExistence type="predicted"/>
<evidence type="ECO:0000313" key="2">
    <source>
        <dbReference type="EMBL" id="QZA10002.1"/>
    </source>
</evidence>
<dbReference type="SUPFAM" id="SSF46785">
    <property type="entry name" value="Winged helix' DNA-binding domain"/>
    <property type="match status" value="1"/>
</dbReference>
<gene>
    <name evidence="2" type="ORF">K3U94_06975</name>
</gene>
<dbReference type="InterPro" id="IPR039422">
    <property type="entry name" value="MarR/SlyA-like"/>
</dbReference>
<dbReference type="PANTHER" id="PTHR33164">
    <property type="entry name" value="TRANSCRIPTIONAL REGULATOR, MARR FAMILY"/>
    <property type="match status" value="1"/>
</dbReference>
<dbReference type="Proteomes" id="UP000825008">
    <property type="component" value="Chromosome"/>
</dbReference>
<dbReference type="PANTHER" id="PTHR33164:SF43">
    <property type="entry name" value="HTH-TYPE TRANSCRIPTIONAL REPRESSOR YETL"/>
    <property type="match status" value="1"/>
</dbReference>
<dbReference type="GO" id="GO:0003700">
    <property type="term" value="F:DNA-binding transcription factor activity"/>
    <property type="evidence" value="ECO:0007669"/>
    <property type="project" value="InterPro"/>
</dbReference>
<dbReference type="PROSITE" id="PS50995">
    <property type="entry name" value="HTH_MARR_2"/>
    <property type="match status" value="1"/>
</dbReference>
<dbReference type="InterPro" id="IPR000835">
    <property type="entry name" value="HTH_MarR-typ"/>
</dbReference>
<feature type="domain" description="HTH marR-type" evidence="1">
    <location>
        <begin position="1"/>
        <end position="146"/>
    </location>
</feature>
<dbReference type="AlphaFoldDB" id="A0A9X7WLT3"/>